<keyword evidence="3 4" id="KW-0012">Acyltransferase</keyword>
<dbReference type="Pfam" id="PF00132">
    <property type="entry name" value="Hexapep"/>
    <property type="match status" value="2"/>
</dbReference>
<proteinExistence type="predicted"/>
<evidence type="ECO:0000313" key="4">
    <source>
        <dbReference type="EMBL" id="MDQ8195925.1"/>
    </source>
</evidence>
<comment type="caution">
    <text evidence="4">The sequence shown here is derived from an EMBL/GenBank/DDBJ whole genome shotgun (WGS) entry which is preliminary data.</text>
</comment>
<dbReference type="SUPFAM" id="SSF51161">
    <property type="entry name" value="Trimeric LpxA-like enzymes"/>
    <property type="match status" value="1"/>
</dbReference>
<keyword evidence="2" id="KW-0677">Repeat</keyword>
<dbReference type="CDD" id="cd04647">
    <property type="entry name" value="LbH_MAT_like"/>
    <property type="match status" value="1"/>
</dbReference>
<dbReference type="EMBL" id="JARXIC010000038">
    <property type="protein sequence ID" value="MDQ8195925.1"/>
    <property type="molecule type" value="Genomic_DNA"/>
</dbReference>
<gene>
    <name evidence="4" type="ORF">QEH59_15935</name>
</gene>
<dbReference type="PANTHER" id="PTHR23416:SF78">
    <property type="entry name" value="LIPOPOLYSACCHARIDE BIOSYNTHESIS O-ACETYL TRANSFERASE WBBJ-RELATED"/>
    <property type="match status" value="1"/>
</dbReference>
<accession>A0ABU1APY5</accession>
<dbReference type="PANTHER" id="PTHR23416">
    <property type="entry name" value="SIALIC ACID SYNTHASE-RELATED"/>
    <property type="match status" value="1"/>
</dbReference>
<dbReference type="InterPro" id="IPR018357">
    <property type="entry name" value="Hexapep_transf_CS"/>
</dbReference>
<dbReference type="InterPro" id="IPR051159">
    <property type="entry name" value="Hexapeptide_acetyltransf"/>
</dbReference>
<dbReference type="EC" id="2.3.1.-" evidence="4"/>
<reference evidence="4 5" key="1">
    <citation type="submission" date="2023-04" db="EMBL/GenBank/DDBJ databases">
        <title>A novel bacteria isolated from coastal sediment.</title>
        <authorList>
            <person name="Liu X.-J."/>
            <person name="Du Z.-J."/>
        </authorList>
    </citation>
    <scope>NUCLEOTIDE SEQUENCE [LARGE SCALE GENOMIC DNA]</scope>
    <source>
        <strain evidence="4 5">SDUM461004</strain>
    </source>
</reference>
<evidence type="ECO:0000256" key="3">
    <source>
        <dbReference type="ARBA" id="ARBA00023315"/>
    </source>
</evidence>
<dbReference type="PROSITE" id="PS00101">
    <property type="entry name" value="HEXAPEP_TRANSFERASES"/>
    <property type="match status" value="1"/>
</dbReference>
<keyword evidence="5" id="KW-1185">Reference proteome</keyword>
<evidence type="ECO:0000313" key="5">
    <source>
        <dbReference type="Proteomes" id="UP001243717"/>
    </source>
</evidence>
<sequence length="180" mass="20261">MIRYLKQFRNILLTKTVFRQHEIGPGFHAGRQVYFYAKNRIKIGKNFYIGRYSEISCDAEIGDNVIFANFVALIGKYDHHYQTVGVPIRLASQIRDADYSWKGLGSKVVIEDDVWVGYGARIMSGVTIGKGSIIAAGSVVTKDVEPLSIYGGVPARKIADRFESEEESQRHLQFLNEPVS</sequence>
<dbReference type="InterPro" id="IPR001451">
    <property type="entry name" value="Hexapep"/>
</dbReference>
<dbReference type="Proteomes" id="UP001243717">
    <property type="component" value="Unassembled WGS sequence"/>
</dbReference>
<evidence type="ECO:0000256" key="2">
    <source>
        <dbReference type="ARBA" id="ARBA00022737"/>
    </source>
</evidence>
<dbReference type="GO" id="GO:0016746">
    <property type="term" value="F:acyltransferase activity"/>
    <property type="evidence" value="ECO:0007669"/>
    <property type="project" value="UniProtKB-KW"/>
</dbReference>
<dbReference type="InterPro" id="IPR011004">
    <property type="entry name" value="Trimer_LpxA-like_sf"/>
</dbReference>
<organism evidence="4 5">
    <name type="scientific">Thalassobacterium sedimentorum</name>
    <dbReference type="NCBI Taxonomy" id="3041258"/>
    <lineage>
        <taxon>Bacteria</taxon>
        <taxon>Pseudomonadati</taxon>
        <taxon>Verrucomicrobiota</taxon>
        <taxon>Opitutia</taxon>
        <taxon>Puniceicoccales</taxon>
        <taxon>Coraliomargaritaceae</taxon>
        <taxon>Thalassobacterium</taxon>
    </lineage>
</organism>
<dbReference type="RefSeq" id="WP_308986370.1">
    <property type="nucleotide sequence ID" value="NZ_JARXIC010000038.1"/>
</dbReference>
<protein>
    <submittedName>
        <fullName evidence="4">Acyltransferase</fullName>
        <ecNumber evidence="4">2.3.1.-</ecNumber>
    </submittedName>
</protein>
<name>A0ABU1APY5_9BACT</name>
<evidence type="ECO:0000256" key="1">
    <source>
        <dbReference type="ARBA" id="ARBA00022679"/>
    </source>
</evidence>
<dbReference type="Gene3D" id="2.160.10.10">
    <property type="entry name" value="Hexapeptide repeat proteins"/>
    <property type="match status" value="1"/>
</dbReference>
<keyword evidence="1 4" id="KW-0808">Transferase</keyword>